<dbReference type="GO" id="GO:0004523">
    <property type="term" value="F:RNA-DNA hybrid ribonuclease activity"/>
    <property type="evidence" value="ECO:0007669"/>
    <property type="project" value="InterPro"/>
</dbReference>
<dbReference type="Proteomes" id="UP000242715">
    <property type="component" value="Unassembled WGS sequence"/>
</dbReference>
<evidence type="ECO:0000259" key="1">
    <source>
        <dbReference type="Pfam" id="PF13456"/>
    </source>
</evidence>
<dbReference type="EMBL" id="DF974026">
    <property type="protein sequence ID" value="GAU44240.1"/>
    <property type="molecule type" value="Genomic_DNA"/>
</dbReference>
<dbReference type="Pfam" id="PF13456">
    <property type="entry name" value="RVT_3"/>
    <property type="match status" value="1"/>
</dbReference>
<gene>
    <name evidence="2" type="ORF">TSUD_139330</name>
</gene>
<dbReference type="InterPro" id="IPR044730">
    <property type="entry name" value="RNase_H-like_dom_plant"/>
</dbReference>
<accession>A0A2Z6P519</accession>
<proteinExistence type="predicted"/>
<dbReference type="CDD" id="cd06222">
    <property type="entry name" value="RNase_H_like"/>
    <property type="match status" value="1"/>
</dbReference>
<dbReference type="AlphaFoldDB" id="A0A2Z6P519"/>
<dbReference type="InterPro" id="IPR002156">
    <property type="entry name" value="RNaseH_domain"/>
</dbReference>
<keyword evidence="3" id="KW-1185">Reference proteome</keyword>
<dbReference type="GO" id="GO:0003676">
    <property type="term" value="F:nucleic acid binding"/>
    <property type="evidence" value="ECO:0007669"/>
    <property type="project" value="InterPro"/>
</dbReference>
<evidence type="ECO:0000313" key="2">
    <source>
        <dbReference type="EMBL" id="GAU44240.1"/>
    </source>
</evidence>
<dbReference type="PANTHER" id="PTHR34023">
    <property type="entry name" value="RNASE H DOMAIN-CONTAINING PROTEIN"/>
    <property type="match status" value="1"/>
</dbReference>
<feature type="domain" description="RNase H type-1" evidence="1">
    <location>
        <begin position="172"/>
        <end position="235"/>
    </location>
</feature>
<protein>
    <recommendedName>
        <fullName evidence="1">RNase H type-1 domain-containing protein</fullName>
    </recommendedName>
</protein>
<sequence>MINLSTKIINLCTAQLRECDQSYAWIKEGLCVVEKVESTPDELLNFKVSDLVDENGKWNWIMLQEWMPPYLLNRLTSILPPVAPNGKDKPVIAGAGTDGDLKKSDEINWLEFWANVCYNLWTWRNKEKYDVNFLRPLQPVSVPPRVGWIKMNTNELVREHTQLVVADCVLLGDYRAVELEVDSTSVVKVIRSSVTTSVMGVALVDSIGRLLEFDWEVTLTHSYRSANTCANALTNIGCTLGTDITFFEECPSQISHLLSADQMWLLSPRLISM</sequence>
<dbReference type="OrthoDB" id="1422167at2759"/>
<evidence type="ECO:0000313" key="3">
    <source>
        <dbReference type="Proteomes" id="UP000242715"/>
    </source>
</evidence>
<dbReference type="PANTHER" id="PTHR34023:SF4">
    <property type="entry name" value="RNASE H TYPE-1 DOMAIN-CONTAINING PROTEIN"/>
    <property type="match status" value="1"/>
</dbReference>
<reference evidence="3" key="1">
    <citation type="journal article" date="2017" name="Front. Plant Sci.">
        <title>Climate Clever Clovers: New Paradigm to Reduce the Environmental Footprint of Ruminants by Breeding Low Methanogenic Forages Utilizing Haplotype Variation.</title>
        <authorList>
            <person name="Kaur P."/>
            <person name="Appels R."/>
            <person name="Bayer P.E."/>
            <person name="Keeble-Gagnere G."/>
            <person name="Wang J."/>
            <person name="Hirakawa H."/>
            <person name="Shirasawa K."/>
            <person name="Vercoe P."/>
            <person name="Stefanova K."/>
            <person name="Durmic Z."/>
            <person name="Nichols P."/>
            <person name="Revell C."/>
            <person name="Isobe S.N."/>
            <person name="Edwards D."/>
            <person name="Erskine W."/>
        </authorList>
    </citation>
    <scope>NUCLEOTIDE SEQUENCE [LARGE SCALE GENOMIC DNA]</scope>
    <source>
        <strain evidence="3">cv. Daliak</strain>
    </source>
</reference>
<organism evidence="2 3">
    <name type="scientific">Trifolium subterraneum</name>
    <name type="common">Subterranean clover</name>
    <dbReference type="NCBI Taxonomy" id="3900"/>
    <lineage>
        <taxon>Eukaryota</taxon>
        <taxon>Viridiplantae</taxon>
        <taxon>Streptophyta</taxon>
        <taxon>Embryophyta</taxon>
        <taxon>Tracheophyta</taxon>
        <taxon>Spermatophyta</taxon>
        <taxon>Magnoliopsida</taxon>
        <taxon>eudicotyledons</taxon>
        <taxon>Gunneridae</taxon>
        <taxon>Pentapetalae</taxon>
        <taxon>rosids</taxon>
        <taxon>fabids</taxon>
        <taxon>Fabales</taxon>
        <taxon>Fabaceae</taxon>
        <taxon>Papilionoideae</taxon>
        <taxon>50 kb inversion clade</taxon>
        <taxon>NPAAA clade</taxon>
        <taxon>Hologalegina</taxon>
        <taxon>IRL clade</taxon>
        <taxon>Trifolieae</taxon>
        <taxon>Trifolium</taxon>
    </lineage>
</organism>
<name>A0A2Z6P519_TRISU</name>